<accession>A0A1F8G4E4</accession>
<dbReference type="Gene3D" id="2.30.130.30">
    <property type="entry name" value="Hypothetical protein"/>
    <property type="match status" value="1"/>
</dbReference>
<dbReference type="InterPro" id="IPR007374">
    <property type="entry name" value="ASCH_domain"/>
</dbReference>
<dbReference type="InterPro" id="IPR015947">
    <property type="entry name" value="PUA-like_sf"/>
</dbReference>
<feature type="domain" description="ASCH" evidence="1">
    <location>
        <begin position="4"/>
        <end position="106"/>
    </location>
</feature>
<proteinExistence type="predicted"/>
<dbReference type="STRING" id="1802689.A3F25_02120"/>
<organism evidence="2 3">
    <name type="scientific">Candidatus Yanofskybacteria bacterium RIFCSPHIGHO2_12_FULL_45_19b</name>
    <dbReference type="NCBI Taxonomy" id="1802689"/>
    <lineage>
        <taxon>Bacteria</taxon>
        <taxon>Candidatus Yanofskyibacteriota</taxon>
    </lineage>
</organism>
<protein>
    <recommendedName>
        <fullName evidence="1">ASCH domain-containing protein</fullName>
    </recommendedName>
</protein>
<dbReference type="EMBL" id="MGKD01000019">
    <property type="protein sequence ID" value="OGN19399.1"/>
    <property type="molecule type" value="Genomic_DNA"/>
</dbReference>
<name>A0A1F8G4E4_9BACT</name>
<evidence type="ECO:0000259" key="1">
    <source>
        <dbReference type="Pfam" id="PF04266"/>
    </source>
</evidence>
<dbReference type="Proteomes" id="UP000177478">
    <property type="component" value="Unassembled WGS sequence"/>
</dbReference>
<dbReference type="Pfam" id="PF04266">
    <property type="entry name" value="ASCH"/>
    <property type="match status" value="1"/>
</dbReference>
<dbReference type="PANTHER" id="PTHR42250:SF1">
    <property type="entry name" value="ASCH DOMAIN-CONTAINING PROTEIN"/>
    <property type="match status" value="1"/>
</dbReference>
<evidence type="ECO:0000313" key="2">
    <source>
        <dbReference type="EMBL" id="OGN19399.1"/>
    </source>
</evidence>
<evidence type="ECO:0000313" key="3">
    <source>
        <dbReference type="Proteomes" id="UP000177478"/>
    </source>
</evidence>
<dbReference type="SUPFAM" id="SSF88697">
    <property type="entry name" value="PUA domain-like"/>
    <property type="match status" value="1"/>
</dbReference>
<dbReference type="PANTHER" id="PTHR42250">
    <property type="entry name" value="ASCH DOMAIN-CONTAINING PROTEIN"/>
    <property type="match status" value="1"/>
</dbReference>
<gene>
    <name evidence="2" type="ORF">A3F25_02120</name>
</gene>
<comment type="caution">
    <text evidence="2">The sequence shown here is derived from an EMBL/GenBank/DDBJ whole genome shotgun (WGS) entry which is preliminary data.</text>
</comment>
<sequence>MKTLKFKDFKAEWILAGTKTATMRLFDDKDLQVGDELDLINSDSGESFAKAIITGVLFRNLGEVDDVDLDGHEKWNSPAEMLQSLQTYYGDKVNSETPVKIVRFKLYD</sequence>
<dbReference type="AlphaFoldDB" id="A0A1F8G4E4"/>
<reference evidence="2 3" key="1">
    <citation type="journal article" date="2016" name="Nat. Commun.">
        <title>Thousands of microbial genomes shed light on interconnected biogeochemical processes in an aquifer system.</title>
        <authorList>
            <person name="Anantharaman K."/>
            <person name="Brown C.T."/>
            <person name="Hug L.A."/>
            <person name="Sharon I."/>
            <person name="Castelle C.J."/>
            <person name="Probst A.J."/>
            <person name="Thomas B.C."/>
            <person name="Singh A."/>
            <person name="Wilkins M.J."/>
            <person name="Karaoz U."/>
            <person name="Brodie E.L."/>
            <person name="Williams K.H."/>
            <person name="Hubbard S.S."/>
            <person name="Banfield J.F."/>
        </authorList>
    </citation>
    <scope>NUCLEOTIDE SEQUENCE [LARGE SCALE GENOMIC DNA]</scope>
</reference>